<dbReference type="EMBL" id="FOGJ01000006">
    <property type="protein sequence ID" value="SER49506.1"/>
    <property type="molecule type" value="Genomic_DNA"/>
</dbReference>
<evidence type="ECO:0000313" key="3">
    <source>
        <dbReference type="Proteomes" id="UP000182584"/>
    </source>
</evidence>
<accession>A0A1H9PMF7</accession>
<keyword evidence="1" id="KW-0472">Membrane</keyword>
<name>A0A1H9PMF7_BUTFI</name>
<feature type="transmembrane region" description="Helical" evidence="1">
    <location>
        <begin position="14"/>
        <end position="36"/>
    </location>
</feature>
<keyword evidence="1" id="KW-1133">Transmembrane helix</keyword>
<reference evidence="2 3" key="1">
    <citation type="submission" date="2016-10" db="EMBL/GenBank/DDBJ databases">
        <authorList>
            <person name="de Groot N.N."/>
        </authorList>
    </citation>
    <scope>NUCLEOTIDE SEQUENCE [LARGE SCALE GENOMIC DNA]</scope>
    <source>
        <strain evidence="2 3">AR40</strain>
    </source>
</reference>
<evidence type="ECO:0000313" key="2">
    <source>
        <dbReference type="EMBL" id="SER49506.1"/>
    </source>
</evidence>
<evidence type="ECO:0000256" key="1">
    <source>
        <dbReference type="SAM" id="Phobius"/>
    </source>
</evidence>
<keyword evidence="1" id="KW-0812">Transmembrane</keyword>
<protein>
    <submittedName>
        <fullName evidence="2">Uncharacterized protein</fullName>
    </submittedName>
</protein>
<dbReference type="eggNOG" id="ENOG50303XR">
    <property type="taxonomic scope" value="Bacteria"/>
</dbReference>
<proteinExistence type="predicted"/>
<sequence length="50" mass="5195">MEEKTYKLMGGTGAINITFGIVAIISGITAGVLLIVSGAKLLSGRKKILF</sequence>
<organism evidence="2 3">
    <name type="scientific">Butyrivibrio fibrisolvens</name>
    <dbReference type="NCBI Taxonomy" id="831"/>
    <lineage>
        <taxon>Bacteria</taxon>
        <taxon>Bacillati</taxon>
        <taxon>Bacillota</taxon>
        <taxon>Clostridia</taxon>
        <taxon>Lachnospirales</taxon>
        <taxon>Lachnospiraceae</taxon>
        <taxon>Butyrivibrio</taxon>
    </lineage>
</organism>
<dbReference type="Proteomes" id="UP000182584">
    <property type="component" value="Unassembled WGS sequence"/>
</dbReference>
<dbReference type="RefSeq" id="WP_022758029.1">
    <property type="nucleotide sequence ID" value="NZ_CM009896.1"/>
</dbReference>
<gene>
    <name evidence="2" type="ORF">SAMN04487884_10689</name>
</gene>
<dbReference type="AlphaFoldDB" id="A0A1H9PMF7"/>